<organism evidence="2 3">
    <name type="scientific">Endozoicomonas gorgoniicola</name>
    <dbReference type="NCBI Taxonomy" id="1234144"/>
    <lineage>
        <taxon>Bacteria</taxon>
        <taxon>Pseudomonadati</taxon>
        <taxon>Pseudomonadota</taxon>
        <taxon>Gammaproteobacteria</taxon>
        <taxon>Oceanospirillales</taxon>
        <taxon>Endozoicomonadaceae</taxon>
        <taxon>Endozoicomonas</taxon>
    </lineage>
</organism>
<feature type="domain" description="Aldehyde dehydrogenase" evidence="1">
    <location>
        <begin position="10"/>
        <end position="74"/>
    </location>
</feature>
<name>A0ABT3MSJ3_9GAMM</name>
<dbReference type="SUPFAM" id="SSF53720">
    <property type="entry name" value="ALDH-like"/>
    <property type="match status" value="1"/>
</dbReference>
<dbReference type="InterPro" id="IPR016161">
    <property type="entry name" value="Ald_DH/histidinol_DH"/>
</dbReference>
<dbReference type="Proteomes" id="UP001209854">
    <property type="component" value="Unassembled WGS sequence"/>
</dbReference>
<keyword evidence="3" id="KW-1185">Reference proteome</keyword>
<dbReference type="InterPro" id="IPR015590">
    <property type="entry name" value="Aldehyde_DH_dom"/>
</dbReference>
<dbReference type="EMBL" id="JAPFCC010000001">
    <property type="protein sequence ID" value="MCW7552356.1"/>
    <property type="molecule type" value="Genomic_DNA"/>
</dbReference>
<dbReference type="Pfam" id="PF00171">
    <property type="entry name" value="Aldedh"/>
    <property type="match status" value="1"/>
</dbReference>
<comment type="caution">
    <text evidence="2">The sequence shown here is derived from an EMBL/GenBank/DDBJ whole genome shotgun (WGS) entry which is preliminary data.</text>
</comment>
<sequence length="85" mass="9480">MNRLTVCRLPFAFQAAVFSDHQPTILRAYKRLDASAVMVNQHTAFRSDGMPFAGLKQSGLGVGGIHHAFRELQVEKMMVIHSPEL</sequence>
<accession>A0ABT3MSJ3</accession>
<proteinExistence type="predicted"/>
<protein>
    <submittedName>
        <fullName evidence="2">Aldehyde dehydrogenase family protein</fullName>
    </submittedName>
</protein>
<gene>
    <name evidence="2" type="ORF">NX722_06795</name>
</gene>
<evidence type="ECO:0000313" key="3">
    <source>
        <dbReference type="Proteomes" id="UP001209854"/>
    </source>
</evidence>
<evidence type="ECO:0000313" key="2">
    <source>
        <dbReference type="EMBL" id="MCW7552356.1"/>
    </source>
</evidence>
<dbReference type="InterPro" id="IPR016163">
    <property type="entry name" value="Ald_DH_C"/>
</dbReference>
<reference evidence="2 3" key="1">
    <citation type="submission" date="2022-10" db="EMBL/GenBank/DDBJ databases">
        <title>High-quality genome sequences of two octocoral-associated bacteria, Endozoicomonas euniceicola EF212 and Endozoicomonas gorgoniicola PS125.</title>
        <authorList>
            <person name="Chiou Y.-J."/>
            <person name="Chen Y.-H."/>
        </authorList>
    </citation>
    <scope>NUCLEOTIDE SEQUENCE [LARGE SCALE GENOMIC DNA]</scope>
    <source>
        <strain evidence="2 3">PS125</strain>
    </source>
</reference>
<dbReference type="Gene3D" id="3.40.309.10">
    <property type="entry name" value="Aldehyde Dehydrogenase, Chain A, domain 2"/>
    <property type="match status" value="1"/>
</dbReference>
<dbReference type="RefSeq" id="WP_262567325.1">
    <property type="nucleotide sequence ID" value="NZ_JAPFCC010000001.1"/>
</dbReference>
<evidence type="ECO:0000259" key="1">
    <source>
        <dbReference type="Pfam" id="PF00171"/>
    </source>
</evidence>